<sequence length="587" mass="62124">MRTPLLTFLAAVVLVLPASGVLPAFWATLLNMIGISAIVALGLVVLTGVGGMTSFGQAAFVGVAAYCSALLTTRYGFSPWLALPVVLVVTSIAATLIGLVTVRLSGHYLPLGTICWGMAVYYLFGNLDLLGGFNGISGIPPVSLFGHPLLDSRQFWPLVLVMLGVSLYLTRNLLDSRAGRAIRALRSGTTAAEAFGIAPARAKLAVFIYAGFLAGLAGWLFAHLQRSVTPTAFSLNAGIEFLLMAVIGGSGRLWGAVLGAAIVVLLKNALQDYLPLLFGSIGSLEVIFFGVVLVLTLQKAREGLWPVLAEHIPQRRSPVDEIATALAMPVRPKGEGPFLLEAIGINKRFGGLVAVNDVSFSLAKGEILTLLGPNGAGKSTTFNLLTGVLSLSSGEVRIAGHSVAGASPSQIAGLGVARTFQHVKLVPEMSVLENVALGTHLRGDSGFLRCLLRLDRPQEAQLLAEAARAIRRVGLADRIHSPADSLSLGETRIVEIARAICLAPRVLLLDEPAAGLRKAEKNRLAELLRELRAEGLGILLVEHDMDFVMSLTDRIVVLDFGTRIAAGLPDEIRKNPRVQEAYLGSVA</sequence>
<comment type="subcellular location">
    <subcellularLocation>
        <location evidence="1">Cell membrane</location>
        <topology evidence="1">Multi-pass membrane protein</topology>
    </subcellularLocation>
</comment>
<dbReference type="CDD" id="cd03219">
    <property type="entry name" value="ABC_Mj1267_LivG_branched"/>
    <property type="match status" value="1"/>
</dbReference>
<gene>
    <name evidence="11" type="ORF">GS660_18730</name>
</gene>
<evidence type="ECO:0000256" key="7">
    <source>
        <dbReference type="ARBA" id="ARBA00022989"/>
    </source>
</evidence>
<dbReference type="AlphaFoldDB" id="A0A6L8VPQ2"/>
<dbReference type="Pfam" id="PF12399">
    <property type="entry name" value="BCA_ABC_TP_C"/>
    <property type="match status" value="1"/>
</dbReference>
<dbReference type="InterPro" id="IPR001851">
    <property type="entry name" value="ABC_transp_permease"/>
</dbReference>
<dbReference type="Pfam" id="PF00005">
    <property type="entry name" value="ABC_tran"/>
    <property type="match status" value="1"/>
</dbReference>
<keyword evidence="4 9" id="KW-0812">Transmembrane</keyword>
<dbReference type="CDD" id="cd06581">
    <property type="entry name" value="TM_PBP1_LivM_like"/>
    <property type="match status" value="1"/>
</dbReference>
<dbReference type="InterPro" id="IPR027417">
    <property type="entry name" value="P-loop_NTPase"/>
</dbReference>
<name>A0A6L8VPQ2_9RHOB</name>
<keyword evidence="8 9" id="KW-0472">Membrane</keyword>
<dbReference type="Proteomes" id="UP000477083">
    <property type="component" value="Unassembled WGS sequence"/>
</dbReference>
<dbReference type="InterPro" id="IPR003439">
    <property type="entry name" value="ABC_transporter-like_ATP-bd"/>
</dbReference>
<dbReference type="GO" id="GO:0005886">
    <property type="term" value="C:plasma membrane"/>
    <property type="evidence" value="ECO:0007669"/>
    <property type="project" value="UniProtKB-SubCell"/>
</dbReference>
<evidence type="ECO:0000256" key="2">
    <source>
        <dbReference type="ARBA" id="ARBA00022448"/>
    </source>
</evidence>
<dbReference type="GO" id="GO:0005524">
    <property type="term" value="F:ATP binding"/>
    <property type="evidence" value="ECO:0007669"/>
    <property type="project" value="UniProtKB-KW"/>
</dbReference>
<feature type="transmembrane region" description="Helical" evidence="9">
    <location>
        <begin position="155"/>
        <end position="174"/>
    </location>
</feature>
<dbReference type="PANTHER" id="PTHR45772">
    <property type="entry name" value="CONSERVED COMPONENT OF ABC TRANSPORTER FOR NATURAL AMINO ACIDS-RELATED"/>
    <property type="match status" value="1"/>
</dbReference>
<reference evidence="11 12" key="1">
    <citation type="submission" date="2020-01" db="EMBL/GenBank/DDBJ databases">
        <title>Frigidibacter albus SP32T (=CGMCC 1.13995T).</title>
        <authorList>
            <person name="Liao X."/>
        </authorList>
    </citation>
    <scope>NUCLEOTIDE SEQUENCE [LARGE SCALE GENOMIC DNA]</scope>
    <source>
        <strain evidence="11 12">SP32</strain>
    </source>
</reference>
<feature type="domain" description="ABC transporter" evidence="10">
    <location>
        <begin position="340"/>
        <end position="585"/>
    </location>
</feature>
<keyword evidence="2" id="KW-0813">Transport</keyword>
<feature type="transmembrane region" description="Helical" evidence="9">
    <location>
        <begin position="58"/>
        <end position="75"/>
    </location>
</feature>
<keyword evidence="7 9" id="KW-1133">Transmembrane helix</keyword>
<dbReference type="InterPro" id="IPR051120">
    <property type="entry name" value="ABC_AA/LPS_Transport"/>
</dbReference>
<evidence type="ECO:0000256" key="9">
    <source>
        <dbReference type="SAM" id="Phobius"/>
    </source>
</evidence>
<protein>
    <submittedName>
        <fullName evidence="11">ATP-binding cassette domain-containing protein</fullName>
    </submittedName>
</protein>
<feature type="transmembrane region" description="Helical" evidence="9">
    <location>
        <begin position="81"/>
        <end position="100"/>
    </location>
</feature>
<dbReference type="PANTHER" id="PTHR45772:SF2">
    <property type="entry name" value="ABC TRANSPORTER ATP-BINDING PROTEIN"/>
    <property type="match status" value="1"/>
</dbReference>
<evidence type="ECO:0000256" key="3">
    <source>
        <dbReference type="ARBA" id="ARBA00022475"/>
    </source>
</evidence>
<feature type="transmembrane region" description="Helical" evidence="9">
    <location>
        <begin position="30"/>
        <end position="51"/>
    </location>
</feature>
<dbReference type="FunFam" id="3.40.50.300:FF:000421">
    <property type="entry name" value="Branched-chain amino acid ABC transporter ATP-binding protein"/>
    <property type="match status" value="1"/>
</dbReference>
<keyword evidence="3" id="KW-1003">Cell membrane</keyword>
<evidence type="ECO:0000259" key="10">
    <source>
        <dbReference type="PROSITE" id="PS50893"/>
    </source>
</evidence>
<dbReference type="GO" id="GO:0015658">
    <property type="term" value="F:branched-chain amino acid transmembrane transporter activity"/>
    <property type="evidence" value="ECO:0007669"/>
    <property type="project" value="InterPro"/>
</dbReference>
<dbReference type="Gene3D" id="3.40.50.300">
    <property type="entry name" value="P-loop containing nucleotide triphosphate hydrolases"/>
    <property type="match status" value="1"/>
</dbReference>
<feature type="transmembrane region" description="Helical" evidence="9">
    <location>
        <begin position="273"/>
        <end position="297"/>
    </location>
</feature>
<dbReference type="SMART" id="SM00382">
    <property type="entry name" value="AAA"/>
    <property type="match status" value="1"/>
</dbReference>
<feature type="transmembrane region" description="Helical" evidence="9">
    <location>
        <begin position="204"/>
        <end position="222"/>
    </location>
</feature>
<dbReference type="PROSITE" id="PS50893">
    <property type="entry name" value="ABC_TRANSPORTER_2"/>
    <property type="match status" value="1"/>
</dbReference>
<evidence type="ECO:0000256" key="5">
    <source>
        <dbReference type="ARBA" id="ARBA00022741"/>
    </source>
</evidence>
<evidence type="ECO:0000256" key="6">
    <source>
        <dbReference type="ARBA" id="ARBA00022840"/>
    </source>
</evidence>
<evidence type="ECO:0000256" key="1">
    <source>
        <dbReference type="ARBA" id="ARBA00004651"/>
    </source>
</evidence>
<dbReference type="Pfam" id="PF02653">
    <property type="entry name" value="BPD_transp_2"/>
    <property type="match status" value="1"/>
</dbReference>
<organism evidence="11 12">
    <name type="scientific">Frigidibacter albus</name>
    <dbReference type="NCBI Taxonomy" id="1465486"/>
    <lineage>
        <taxon>Bacteria</taxon>
        <taxon>Pseudomonadati</taxon>
        <taxon>Pseudomonadota</taxon>
        <taxon>Alphaproteobacteria</taxon>
        <taxon>Rhodobacterales</taxon>
        <taxon>Paracoccaceae</taxon>
        <taxon>Frigidibacter</taxon>
    </lineage>
</organism>
<feature type="transmembrane region" description="Helical" evidence="9">
    <location>
        <begin position="242"/>
        <end position="266"/>
    </location>
</feature>
<keyword evidence="5" id="KW-0547">Nucleotide-binding</keyword>
<dbReference type="InterPro" id="IPR043428">
    <property type="entry name" value="LivM-like"/>
</dbReference>
<dbReference type="EMBL" id="WWNR01000016">
    <property type="protein sequence ID" value="MZQ91130.1"/>
    <property type="molecule type" value="Genomic_DNA"/>
</dbReference>
<evidence type="ECO:0000313" key="12">
    <source>
        <dbReference type="Proteomes" id="UP000477083"/>
    </source>
</evidence>
<evidence type="ECO:0000313" key="11">
    <source>
        <dbReference type="EMBL" id="MZQ91130.1"/>
    </source>
</evidence>
<dbReference type="SUPFAM" id="SSF52540">
    <property type="entry name" value="P-loop containing nucleoside triphosphate hydrolases"/>
    <property type="match status" value="1"/>
</dbReference>
<dbReference type="RefSeq" id="WP_161348513.1">
    <property type="nucleotide sequence ID" value="NZ_BMGW01000016.1"/>
</dbReference>
<dbReference type="InterPro" id="IPR003593">
    <property type="entry name" value="AAA+_ATPase"/>
</dbReference>
<proteinExistence type="predicted"/>
<dbReference type="OrthoDB" id="9806149at2"/>
<comment type="caution">
    <text evidence="11">The sequence shown here is derived from an EMBL/GenBank/DDBJ whole genome shotgun (WGS) entry which is preliminary data.</text>
</comment>
<keyword evidence="6 11" id="KW-0067">ATP-binding</keyword>
<evidence type="ECO:0000256" key="4">
    <source>
        <dbReference type="ARBA" id="ARBA00022692"/>
    </source>
</evidence>
<dbReference type="GO" id="GO:0016887">
    <property type="term" value="F:ATP hydrolysis activity"/>
    <property type="evidence" value="ECO:0007669"/>
    <property type="project" value="InterPro"/>
</dbReference>
<evidence type="ECO:0000256" key="8">
    <source>
        <dbReference type="ARBA" id="ARBA00023136"/>
    </source>
</evidence>
<keyword evidence="12" id="KW-1185">Reference proteome</keyword>
<dbReference type="InterPro" id="IPR032823">
    <property type="entry name" value="BCA_ABC_TP_C"/>
</dbReference>
<feature type="transmembrane region" description="Helical" evidence="9">
    <location>
        <begin position="107"/>
        <end position="124"/>
    </location>
</feature>
<accession>A0A6L8VPQ2</accession>